<keyword evidence="2" id="KW-1185">Reference proteome</keyword>
<dbReference type="Proteomes" id="UP000683511">
    <property type="component" value="Chromosome"/>
</dbReference>
<sequence>MSNLKISDLSPVGCQFFQDSESFLLNLQEDELYMTHGGILITATISVIKVPVSEDIFAPSISFIM</sequence>
<gene>
    <name evidence="1" type="ORF">B6N60_01018</name>
</gene>
<accession>A0A975Y3P0</accession>
<protein>
    <submittedName>
        <fullName evidence="1">Uncharacterized protein</fullName>
    </submittedName>
</protein>
<evidence type="ECO:0000313" key="1">
    <source>
        <dbReference type="EMBL" id="QXE22335.1"/>
    </source>
</evidence>
<organism evidence="1 2">
    <name type="scientific">Richelia sinica FACHB-800</name>
    <dbReference type="NCBI Taxonomy" id="1357546"/>
    <lineage>
        <taxon>Bacteria</taxon>
        <taxon>Bacillati</taxon>
        <taxon>Cyanobacteriota</taxon>
        <taxon>Cyanophyceae</taxon>
        <taxon>Nostocales</taxon>
        <taxon>Nostocaceae</taxon>
        <taxon>Richelia</taxon>
    </lineage>
</organism>
<dbReference type="RefSeq" id="WP_190604118.1">
    <property type="nucleotide sequence ID" value="NZ_CP021056.1"/>
</dbReference>
<evidence type="ECO:0000313" key="2">
    <source>
        <dbReference type="Proteomes" id="UP000683511"/>
    </source>
</evidence>
<name>A0A975Y3P0_9NOST</name>
<dbReference type="KEGG" id="rsin:B6N60_01018"/>
<reference evidence="1" key="1">
    <citation type="submission" date="2017-04" db="EMBL/GenBank/DDBJ databases">
        <title>Genome deletions in a multicellular cyanobacterial endosymbiont for morphological adaptation in marine diatoms.</title>
        <authorList>
            <person name="Wang Y."/>
            <person name="Gao H."/>
            <person name="Li R."/>
            <person name="Xu X."/>
        </authorList>
    </citation>
    <scope>NUCLEOTIDE SEQUENCE</scope>
    <source>
        <strain evidence="1">FACHB 800</strain>
    </source>
</reference>
<proteinExistence type="predicted"/>
<dbReference type="EMBL" id="CP021056">
    <property type="protein sequence ID" value="QXE22335.1"/>
    <property type="molecule type" value="Genomic_DNA"/>
</dbReference>
<dbReference type="AlphaFoldDB" id="A0A975Y3P0"/>